<proteinExistence type="inferred from homology"/>
<evidence type="ECO:0000256" key="12">
    <source>
        <dbReference type="SAM" id="MobiDB-lite"/>
    </source>
</evidence>
<organism evidence="13 14">
    <name type="scientific">Natronoarchaeum mannanilyticum</name>
    <dbReference type="NCBI Taxonomy" id="926360"/>
    <lineage>
        <taxon>Archaea</taxon>
        <taxon>Methanobacteriati</taxon>
        <taxon>Methanobacteriota</taxon>
        <taxon>Stenosarchaea group</taxon>
        <taxon>Halobacteria</taxon>
        <taxon>Halobacteriales</taxon>
        <taxon>Natronoarchaeaceae</taxon>
    </lineage>
</organism>
<keyword evidence="5 11" id="KW-0862">Zinc</keyword>
<dbReference type="EMBL" id="BAAADV010000001">
    <property type="protein sequence ID" value="GAA0660576.1"/>
    <property type="molecule type" value="Genomic_DNA"/>
</dbReference>
<dbReference type="PIRSF" id="PIRSF006293">
    <property type="entry name" value="ExsB"/>
    <property type="match status" value="1"/>
</dbReference>
<protein>
    <recommendedName>
        <fullName evidence="9 11">7-cyano-7-deazaguanine synthase</fullName>
        <ecNumber evidence="9 11">6.3.4.20</ecNumber>
    </recommendedName>
    <alternativeName>
        <fullName evidence="11">7-cyano-7-carbaguanine synthase</fullName>
    </alternativeName>
    <alternativeName>
        <fullName evidence="11">Archaeosine biosynthesis protein QueC</fullName>
    </alternativeName>
    <alternativeName>
        <fullName evidence="11">PreQ(0) synthase</fullName>
    </alternativeName>
</protein>
<comment type="pathway">
    <text evidence="1 11">Purine metabolism; 7-cyano-7-deazaguanine biosynthesis.</text>
</comment>
<evidence type="ECO:0000256" key="11">
    <source>
        <dbReference type="HAMAP-Rule" id="MF_01633"/>
    </source>
</evidence>
<sequence>MTDTPATEPDETTDEQSPGAVVLASGGMDSATAAYEARDRGYELYLLHTSYGQRTEGKEYECARALAEELDVEDFLRVETSHLARIGASSLTDDEIDVEDADDTDDDEIPDTYVPFRNANLLSMAVSYAEANDCEAIFIGAHSEDFSGYPDCRPEFFEAFQTVVDAGTKPETEIEVAAPFVEFSKTDIAERGDDLGVPYELTWSCYREEAPACGTCDACAFRLEAFQNLGLRDPIEYEERPEYAD</sequence>
<keyword evidence="14" id="KW-1185">Reference proteome</keyword>
<keyword evidence="2 11" id="KW-0436">Ligase</keyword>
<dbReference type="EC" id="6.3.4.20" evidence="9 11"/>
<dbReference type="PANTHER" id="PTHR42914">
    <property type="entry name" value="7-CYANO-7-DEAZAGUANINE SYNTHASE"/>
    <property type="match status" value="1"/>
</dbReference>
<feature type="region of interest" description="Disordered" evidence="12">
    <location>
        <begin position="1"/>
        <end position="22"/>
    </location>
</feature>
<evidence type="ECO:0000256" key="5">
    <source>
        <dbReference type="ARBA" id="ARBA00022833"/>
    </source>
</evidence>
<dbReference type="GO" id="GO:0008270">
    <property type="term" value="F:zinc ion binding"/>
    <property type="evidence" value="ECO:0007669"/>
    <property type="project" value="UniProtKB-UniRule"/>
</dbReference>
<evidence type="ECO:0000256" key="3">
    <source>
        <dbReference type="ARBA" id="ARBA00022723"/>
    </source>
</evidence>
<dbReference type="CDD" id="cd01995">
    <property type="entry name" value="QueC-like"/>
    <property type="match status" value="1"/>
</dbReference>
<dbReference type="GO" id="GO:0016879">
    <property type="term" value="F:ligase activity, forming carbon-nitrogen bonds"/>
    <property type="evidence" value="ECO:0007669"/>
    <property type="project" value="UniProtKB-UniRule"/>
</dbReference>
<keyword evidence="4 11" id="KW-0547">Nucleotide-binding</keyword>
<evidence type="ECO:0000256" key="9">
    <source>
        <dbReference type="ARBA" id="ARBA00039149"/>
    </source>
</evidence>
<comment type="cofactor">
    <cofactor evidence="11">
        <name>Zn(2+)</name>
        <dbReference type="ChEBI" id="CHEBI:29105"/>
    </cofactor>
    <text evidence="11">Binds 1 zinc ion per subunit.</text>
</comment>
<evidence type="ECO:0000256" key="10">
    <source>
        <dbReference type="ARBA" id="ARBA00047890"/>
    </source>
</evidence>
<feature type="binding site" evidence="11">
    <location>
        <position position="213"/>
    </location>
    <ligand>
        <name>Zn(2+)</name>
        <dbReference type="ChEBI" id="CHEBI:29105"/>
    </ligand>
</feature>
<dbReference type="Pfam" id="PF06508">
    <property type="entry name" value="QueC"/>
    <property type="match status" value="1"/>
</dbReference>
<feature type="binding site" evidence="11">
    <location>
        <position position="219"/>
    </location>
    <ligand>
        <name>Zn(2+)</name>
        <dbReference type="ChEBI" id="CHEBI:29105"/>
    </ligand>
</feature>
<comment type="function">
    <text evidence="7 11">Catalyzes the ATP-dependent conversion of 7-carboxy-7-deazaguanine (CDG) to 7-cyano-7-deazaguanine (preQ(0)).</text>
</comment>
<dbReference type="AlphaFoldDB" id="A0AAV3T510"/>
<dbReference type="Proteomes" id="UP001500420">
    <property type="component" value="Unassembled WGS sequence"/>
</dbReference>
<comment type="catalytic activity">
    <reaction evidence="10 11">
        <text>7-carboxy-7-carbaguanine + NH4(+) + 2 ATP = 7-cyano-7-carbaguanine + 2 AMP + 2 diphosphate + 2 H(+)</text>
        <dbReference type="Rhea" id="RHEA:27982"/>
        <dbReference type="ChEBI" id="CHEBI:15378"/>
        <dbReference type="ChEBI" id="CHEBI:28938"/>
        <dbReference type="ChEBI" id="CHEBI:30616"/>
        <dbReference type="ChEBI" id="CHEBI:33019"/>
        <dbReference type="ChEBI" id="CHEBI:45075"/>
        <dbReference type="ChEBI" id="CHEBI:61036"/>
        <dbReference type="ChEBI" id="CHEBI:456215"/>
        <dbReference type="EC" id="6.3.4.20"/>
    </reaction>
</comment>
<evidence type="ECO:0000256" key="8">
    <source>
        <dbReference type="ARBA" id="ARBA00037993"/>
    </source>
</evidence>
<dbReference type="Gene3D" id="3.40.50.620">
    <property type="entry name" value="HUPs"/>
    <property type="match status" value="1"/>
</dbReference>
<dbReference type="SUPFAM" id="SSF52402">
    <property type="entry name" value="Adenine nucleotide alpha hydrolases-like"/>
    <property type="match status" value="1"/>
</dbReference>
<feature type="binding site" evidence="11">
    <location>
        <position position="216"/>
    </location>
    <ligand>
        <name>Zn(2+)</name>
        <dbReference type="ChEBI" id="CHEBI:29105"/>
    </ligand>
</feature>
<feature type="binding site" evidence="11">
    <location>
        <position position="205"/>
    </location>
    <ligand>
        <name>Zn(2+)</name>
        <dbReference type="ChEBI" id="CHEBI:29105"/>
    </ligand>
</feature>
<dbReference type="GO" id="GO:0005524">
    <property type="term" value="F:ATP binding"/>
    <property type="evidence" value="ECO:0007669"/>
    <property type="project" value="UniProtKB-UniRule"/>
</dbReference>
<dbReference type="RefSeq" id="WP_343771822.1">
    <property type="nucleotide sequence ID" value="NZ_BAAADV010000001.1"/>
</dbReference>
<evidence type="ECO:0000256" key="2">
    <source>
        <dbReference type="ARBA" id="ARBA00022598"/>
    </source>
</evidence>
<evidence type="ECO:0000313" key="14">
    <source>
        <dbReference type="Proteomes" id="UP001500420"/>
    </source>
</evidence>
<evidence type="ECO:0000313" key="13">
    <source>
        <dbReference type="EMBL" id="GAA0660576.1"/>
    </source>
</evidence>
<name>A0AAV3T510_9EURY</name>
<dbReference type="PANTHER" id="PTHR42914:SF1">
    <property type="entry name" value="7-CYANO-7-DEAZAGUANINE SYNTHASE"/>
    <property type="match status" value="1"/>
</dbReference>
<accession>A0AAV3T510</accession>
<feature type="binding site" evidence="11">
    <location>
        <begin position="24"/>
        <end position="34"/>
    </location>
    <ligand>
        <name>ATP</name>
        <dbReference type="ChEBI" id="CHEBI:30616"/>
    </ligand>
</feature>
<gene>
    <name evidence="11 13" type="primary">queC</name>
    <name evidence="13" type="ORF">GCM10009020_00750</name>
</gene>
<dbReference type="InterPro" id="IPR018317">
    <property type="entry name" value="QueC"/>
</dbReference>
<keyword evidence="3 11" id="KW-0479">Metal-binding</keyword>
<comment type="caution">
    <text evidence="13">The sequence shown here is derived from an EMBL/GenBank/DDBJ whole genome shotgun (WGS) entry which is preliminary data.</text>
</comment>
<reference evidence="13 14" key="1">
    <citation type="journal article" date="2019" name="Int. J. Syst. Evol. Microbiol.">
        <title>The Global Catalogue of Microorganisms (GCM) 10K type strain sequencing project: providing services to taxonomists for standard genome sequencing and annotation.</title>
        <authorList>
            <consortium name="The Broad Institute Genomics Platform"/>
            <consortium name="The Broad Institute Genome Sequencing Center for Infectious Disease"/>
            <person name="Wu L."/>
            <person name="Ma J."/>
        </authorList>
    </citation>
    <scope>NUCLEOTIDE SEQUENCE [LARGE SCALE GENOMIC DNA]</scope>
    <source>
        <strain evidence="13 14">JCM 16328</strain>
    </source>
</reference>
<dbReference type="InterPro" id="IPR014729">
    <property type="entry name" value="Rossmann-like_a/b/a_fold"/>
</dbReference>
<dbReference type="HAMAP" id="MF_01633">
    <property type="entry name" value="QueC"/>
    <property type="match status" value="1"/>
</dbReference>
<evidence type="ECO:0000256" key="7">
    <source>
        <dbReference type="ARBA" id="ARBA00037768"/>
    </source>
</evidence>
<evidence type="ECO:0000256" key="4">
    <source>
        <dbReference type="ARBA" id="ARBA00022741"/>
    </source>
</evidence>
<keyword evidence="6 11" id="KW-0067">ATP-binding</keyword>
<evidence type="ECO:0000256" key="1">
    <source>
        <dbReference type="ARBA" id="ARBA00005061"/>
    </source>
</evidence>
<evidence type="ECO:0000256" key="6">
    <source>
        <dbReference type="ARBA" id="ARBA00022840"/>
    </source>
</evidence>
<comment type="similarity">
    <text evidence="8 11">Belongs to the QueC family.</text>
</comment>
<dbReference type="NCBIfam" id="TIGR00364">
    <property type="entry name" value="7-cyano-7-deazaguanine synthase QueC"/>
    <property type="match status" value="1"/>
</dbReference>